<dbReference type="RefSeq" id="WP_166280810.1">
    <property type="nucleotide sequence ID" value="NZ_JTHE03000035.1"/>
</dbReference>
<feature type="signal peptide" evidence="1">
    <location>
        <begin position="1"/>
        <end position="20"/>
    </location>
</feature>
<evidence type="ECO:0000313" key="4">
    <source>
        <dbReference type="Proteomes" id="UP000031561"/>
    </source>
</evidence>
<evidence type="ECO:0000256" key="1">
    <source>
        <dbReference type="SAM" id="SignalP"/>
    </source>
</evidence>
<dbReference type="Gene3D" id="3.40.33.10">
    <property type="entry name" value="CAP"/>
    <property type="match status" value="1"/>
</dbReference>
<feature type="chain" id="PRO_5044782126" evidence="1">
    <location>
        <begin position="21"/>
        <end position="189"/>
    </location>
</feature>
<keyword evidence="1" id="KW-0732">Signal</keyword>
<dbReference type="SUPFAM" id="SSF55797">
    <property type="entry name" value="PR-1-like"/>
    <property type="match status" value="1"/>
</dbReference>
<reference evidence="3 4" key="1">
    <citation type="journal article" date="2015" name="Genome Announc.">
        <title>Draft Genome Sequence of Filamentous Marine Cyanobacterium Lyngbya confervoides Strain BDU141951.</title>
        <authorList>
            <person name="Chandrababunaidu M.M."/>
            <person name="Sen D."/>
            <person name="Tripathy S."/>
        </authorList>
    </citation>
    <scope>NUCLEOTIDE SEQUENCE [LARGE SCALE GENOMIC DNA]</scope>
    <source>
        <strain evidence="3 4">BDU141951</strain>
    </source>
</reference>
<dbReference type="PANTHER" id="PTHR31157">
    <property type="entry name" value="SCP DOMAIN-CONTAINING PROTEIN"/>
    <property type="match status" value="1"/>
</dbReference>
<evidence type="ECO:0000259" key="2">
    <source>
        <dbReference type="Pfam" id="PF00188"/>
    </source>
</evidence>
<proteinExistence type="predicted"/>
<protein>
    <submittedName>
        <fullName evidence="3">CAP domain-containing protein</fullName>
    </submittedName>
</protein>
<feature type="domain" description="SCP" evidence="2">
    <location>
        <begin position="63"/>
        <end position="188"/>
    </location>
</feature>
<sequence length="189" mass="20846">MGGKIIGGLAIAAMTTGVFAGNGSNAQTLDNTWITRVRMRLANSWTAALPQRRSRSQMQAYSLKLVNRDRKNYRRSRLMADPLLTQVAQRHAEDMATRNFFGHVNPWGQTPSDRIKAAGGSGGVAENLAYQMSGSGIHPSYPLAETFQDGWMRSAGHRANLLNPTYHRFGYGIATSRDGTKVFAVQLFR</sequence>
<gene>
    <name evidence="3" type="ORF">QQ91_0005305</name>
</gene>
<evidence type="ECO:0000313" key="3">
    <source>
        <dbReference type="EMBL" id="MCM1982245.1"/>
    </source>
</evidence>
<dbReference type="AlphaFoldDB" id="A0ABD4T1C6"/>
<dbReference type="EMBL" id="JTHE03000035">
    <property type="protein sequence ID" value="MCM1982245.1"/>
    <property type="molecule type" value="Genomic_DNA"/>
</dbReference>
<comment type="caution">
    <text evidence="3">The sequence shown here is derived from an EMBL/GenBank/DDBJ whole genome shotgun (WGS) entry which is preliminary data.</text>
</comment>
<dbReference type="InterPro" id="IPR035940">
    <property type="entry name" value="CAP_sf"/>
</dbReference>
<dbReference type="Pfam" id="PF00188">
    <property type="entry name" value="CAP"/>
    <property type="match status" value="1"/>
</dbReference>
<accession>A0ABD4T1C6</accession>
<dbReference type="CDD" id="cd05379">
    <property type="entry name" value="CAP_bacterial"/>
    <property type="match status" value="1"/>
</dbReference>
<dbReference type="InterPro" id="IPR014044">
    <property type="entry name" value="CAP_dom"/>
</dbReference>
<organism evidence="3 4">
    <name type="scientific">Lyngbya confervoides BDU141951</name>
    <dbReference type="NCBI Taxonomy" id="1574623"/>
    <lineage>
        <taxon>Bacteria</taxon>
        <taxon>Bacillati</taxon>
        <taxon>Cyanobacteriota</taxon>
        <taxon>Cyanophyceae</taxon>
        <taxon>Oscillatoriophycideae</taxon>
        <taxon>Oscillatoriales</taxon>
        <taxon>Microcoleaceae</taxon>
        <taxon>Lyngbya</taxon>
    </lineage>
</organism>
<dbReference type="Proteomes" id="UP000031561">
    <property type="component" value="Unassembled WGS sequence"/>
</dbReference>
<name>A0ABD4T1C6_9CYAN</name>
<dbReference type="PANTHER" id="PTHR31157:SF1">
    <property type="entry name" value="SCP DOMAIN-CONTAINING PROTEIN"/>
    <property type="match status" value="1"/>
</dbReference>
<keyword evidence="4" id="KW-1185">Reference proteome</keyword>